<evidence type="ECO:0000259" key="3">
    <source>
        <dbReference type="Pfam" id="PF10017"/>
    </source>
</evidence>
<dbReference type="Gene3D" id="3.40.50.150">
    <property type="entry name" value="Vaccinia Virus protein VP39"/>
    <property type="match status" value="1"/>
</dbReference>
<dbReference type="Pfam" id="PF10017">
    <property type="entry name" value="Methyltransf_33"/>
    <property type="match status" value="1"/>
</dbReference>
<keyword evidence="1 4" id="KW-0489">Methyltransferase</keyword>
<dbReference type="PIRSF" id="PIRSF018005">
    <property type="entry name" value="UCP018005"/>
    <property type="match status" value="1"/>
</dbReference>
<dbReference type="Proteomes" id="UP000242560">
    <property type="component" value="Unassembled WGS sequence"/>
</dbReference>
<dbReference type="InterPro" id="IPR017804">
    <property type="entry name" value="MeTrfase_EgtD-like"/>
</dbReference>
<accession>A0A1I3LZ02</accession>
<dbReference type="RefSeq" id="WP_089819708.1">
    <property type="nucleotide sequence ID" value="NZ_FORQ01000002.1"/>
</dbReference>
<organism evidence="4 5">
    <name type="scientific">Kaistella treverensis</name>
    <dbReference type="NCBI Taxonomy" id="631455"/>
    <lineage>
        <taxon>Bacteria</taxon>
        <taxon>Pseudomonadati</taxon>
        <taxon>Bacteroidota</taxon>
        <taxon>Flavobacteriia</taxon>
        <taxon>Flavobacteriales</taxon>
        <taxon>Weeksellaceae</taxon>
        <taxon>Chryseobacterium group</taxon>
        <taxon>Kaistella</taxon>
    </lineage>
</organism>
<dbReference type="SUPFAM" id="SSF53335">
    <property type="entry name" value="S-adenosyl-L-methionine-dependent methyltransferases"/>
    <property type="match status" value="1"/>
</dbReference>
<feature type="domain" description="Histidine-specific methyltransferase SAM-dependent" evidence="3">
    <location>
        <begin position="9"/>
        <end position="315"/>
    </location>
</feature>
<proteinExistence type="predicted"/>
<keyword evidence="2 4" id="KW-0808">Transferase</keyword>
<evidence type="ECO:0000313" key="4">
    <source>
        <dbReference type="EMBL" id="SFI89780.1"/>
    </source>
</evidence>
<protein>
    <submittedName>
        <fullName evidence="4">Dimethylhistidine N-methyltransferase</fullName>
    </submittedName>
</protein>
<evidence type="ECO:0000256" key="2">
    <source>
        <dbReference type="ARBA" id="ARBA00022679"/>
    </source>
</evidence>
<dbReference type="InterPro" id="IPR019257">
    <property type="entry name" value="MeTrfase_dom"/>
</dbReference>
<evidence type="ECO:0000256" key="1">
    <source>
        <dbReference type="ARBA" id="ARBA00022603"/>
    </source>
</evidence>
<reference evidence="5" key="1">
    <citation type="submission" date="2016-10" db="EMBL/GenBank/DDBJ databases">
        <authorList>
            <person name="Varghese N."/>
            <person name="Submissions S."/>
        </authorList>
    </citation>
    <scope>NUCLEOTIDE SEQUENCE [LARGE SCALE GENOMIC DNA]</scope>
    <source>
        <strain evidence="5">DSM 22251</strain>
    </source>
</reference>
<sequence length="317" mass="36633">MTKDITFLEDIKTGFSHSPKYISSQYFYDKAGDKLFQQIMNMPEYYLTDAEMEIFKEQSDAIIKSFELDPKKEFELIELGAGDGKKTQHLLKALLAKKYRFTYIPVDISQNTLNVIESRLDDVLVNLEILPKQGDFFQVLEELIASQKPKVVLFIGSTLGNMPDEVAKDFLNQISAHLKPNEKLLLGLDQIKPVEIVLPAYNDAAGITREFNLNLLRRINRELEADFIIENFEHAPEYDEIEGIAKSYLKSKKDHTVFIKSLNQTFHFAENELIHTEISRKYNDEILNKLISESGLEISEKFLDKRGYFADYILTKK</sequence>
<dbReference type="GO" id="GO:0008168">
    <property type="term" value="F:methyltransferase activity"/>
    <property type="evidence" value="ECO:0007669"/>
    <property type="project" value="UniProtKB-KW"/>
</dbReference>
<dbReference type="PANTHER" id="PTHR43397">
    <property type="entry name" value="ERGOTHIONEINE BIOSYNTHESIS PROTEIN 1"/>
    <property type="match status" value="1"/>
</dbReference>
<name>A0A1I3LZ02_9FLAO</name>
<dbReference type="GO" id="GO:0032259">
    <property type="term" value="P:methylation"/>
    <property type="evidence" value="ECO:0007669"/>
    <property type="project" value="UniProtKB-KW"/>
</dbReference>
<evidence type="ECO:0000313" key="5">
    <source>
        <dbReference type="Proteomes" id="UP000242560"/>
    </source>
</evidence>
<dbReference type="EMBL" id="FORQ01000002">
    <property type="protein sequence ID" value="SFI89780.1"/>
    <property type="molecule type" value="Genomic_DNA"/>
</dbReference>
<keyword evidence="5" id="KW-1185">Reference proteome</keyword>
<dbReference type="InterPro" id="IPR051128">
    <property type="entry name" value="EgtD_Methyltrsf_superfamily"/>
</dbReference>
<gene>
    <name evidence="4" type="ORF">SAMN05421638_1416</name>
</gene>
<dbReference type="PANTHER" id="PTHR43397:SF1">
    <property type="entry name" value="ERGOTHIONEINE BIOSYNTHESIS PROTEIN 1"/>
    <property type="match status" value="1"/>
</dbReference>
<dbReference type="AlphaFoldDB" id="A0A1I3LZ02"/>
<dbReference type="InterPro" id="IPR029063">
    <property type="entry name" value="SAM-dependent_MTases_sf"/>
</dbReference>
<dbReference type="CDD" id="cd02440">
    <property type="entry name" value="AdoMet_MTases"/>
    <property type="match status" value="1"/>
</dbReference>